<gene>
    <name evidence="2" type="ORF">Syun_001281</name>
</gene>
<dbReference type="AlphaFoldDB" id="A0AAP0LDT3"/>
<accession>A0AAP0LDT3</accession>
<sequence length="99" mass="11396">MARLDMDVLLEKTITDEVIERKIRDDTRRILEEMSKARHDPNVERLARDYDGLYMEESEMGFMGATMLNLMTALHNPRTGIQEPDGLSKEHLEGGANYV</sequence>
<dbReference type="EMBL" id="JBBNAF010000001">
    <property type="protein sequence ID" value="KAK9169141.1"/>
    <property type="molecule type" value="Genomic_DNA"/>
</dbReference>
<proteinExistence type="predicted"/>
<evidence type="ECO:0000256" key="1">
    <source>
        <dbReference type="SAM" id="MobiDB-lite"/>
    </source>
</evidence>
<feature type="region of interest" description="Disordered" evidence="1">
    <location>
        <begin position="79"/>
        <end position="99"/>
    </location>
</feature>
<keyword evidence="3" id="KW-1185">Reference proteome</keyword>
<reference evidence="2 3" key="1">
    <citation type="submission" date="2024-01" db="EMBL/GenBank/DDBJ databases">
        <title>Genome assemblies of Stephania.</title>
        <authorList>
            <person name="Yang L."/>
        </authorList>
    </citation>
    <scope>NUCLEOTIDE SEQUENCE [LARGE SCALE GENOMIC DNA]</scope>
    <source>
        <strain evidence="2">YNDBR</strain>
        <tissue evidence="2">Leaf</tissue>
    </source>
</reference>
<dbReference type="Proteomes" id="UP001420932">
    <property type="component" value="Unassembled WGS sequence"/>
</dbReference>
<protein>
    <submittedName>
        <fullName evidence="2">Uncharacterized protein</fullName>
    </submittedName>
</protein>
<comment type="caution">
    <text evidence="2">The sequence shown here is derived from an EMBL/GenBank/DDBJ whole genome shotgun (WGS) entry which is preliminary data.</text>
</comment>
<organism evidence="2 3">
    <name type="scientific">Stephania yunnanensis</name>
    <dbReference type="NCBI Taxonomy" id="152371"/>
    <lineage>
        <taxon>Eukaryota</taxon>
        <taxon>Viridiplantae</taxon>
        <taxon>Streptophyta</taxon>
        <taxon>Embryophyta</taxon>
        <taxon>Tracheophyta</taxon>
        <taxon>Spermatophyta</taxon>
        <taxon>Magnoliopsida</taxon>
        <taxon>Ranunculales</taxon>
        <taxon>Menispermaceae</taxon>
        <taxon>Menispermoideae</taxon>
        <taxon>Cissampelideae</taxon>
        <taxon>Stephania</taxon>
    </lineage>
</organism>
<evidence type="ECO:0000313" key="2">
    <source>
        <dbReference type="EMBL" id="KAK9169141.1"/>
    </source>
</evidence>
<evidence type="ECO:0000313" key="3">
    <source>
        <dbReference type="Proteomes" id="UP001420932"/>
    </source>
</evidence>
<name>A0AAP0LDT3_9MAGN</name>